<dbReference type="Proteomes" id="UP000000447">
    <property type="component" value="Chromosome"/>
</dbReference>
<keyword evidence="2" id="KW-1003">Cell membrane</keyword>
<dbReference type="OrthoDB" id="165201at2"/>
<feature type="domain" description="Copper resistance protein D" evidence="7">
    <location>
        <begin position="50"/>
        <end position="154"/>
    </location>
</feature>
<evidence type="ECO:0000313" key="9">
    <source>
        <dbReference type="Proteomes" id="UP000000447"/>
    </source>
</evidence>
<feature type="transmembrane region" description="Helical" evidence="6">
    <location>
        <begin position="12"/>
        <end position="35"/>
    </location>
</feature>
<evidence type="ECO:0000256" key="3">
    <source>
        <dbReference type="ARBA" id="ARBA00022692"/>
    </source>
</evidence>
<proteinExistence type="predicted"/>
<accession>B9KYD5</accession>
<evidence type="ECO:0000259" key="7">
    <source>
        <dbReference type="Pfam" id="PF05425"/>
    </source>
</evidence>
<name>B9KYD5_THERP</name>
<evidence type="ECO:0000256" key="4">
    <source>
        <dbReference type="ARBA" id="ARBA00022989"/>
    </source>
</evidence>
<reference evidence="8 9" key="1">
    <citation type="journal article" date="2009" name="PLoS ONE">
        <title>Complete genome sequence of the aerobic CO-oxidizing thermophile Thermomicrobium roseum.</title>
        <authorList>
            <person name="Wu D."/>
            <person name="Raymond J."/>
            <person name="Wu M."/>
            <person name="Chatterji S."/>
            <person name="Ren Q."/>
            <person name="Graham J.E."/>
            <person name="Bryant D.A."/>
            <person name="Robb F."/>
            <person name="Colman A."/>
            <person name="Tallon L.J."/>
            <person name="Badger J.H."/>
            <person name="Madupu R."/>
            <person name="Ward N.L."/>
            <person name="Eisen J.A."/>
        </authorList>
    </citation>
    <scope>NUCLEOTIDE SEQUENCE [LARGE SCALE GENOMIC DNA]</scope>
    <source>
        <strain evidence="9">ATCC 27502 / DSM 5159 / P-2</strain>
    </source>
</reference>
<dbReference type="KEGG" id="tro:trd_0479"/>
<gene>
    <name evidence="8" type="ordered locus">trd_0479</name>
</gene>
<comment type="subcellular location">
    <subcellularLocation>
        <location evidence="1">Cell membrane</location>
        <topology evidence="1">Multi-pass membrane protein</topology>
    </subcellularLocation>
</comment>
<protein>
    <submittedName>
        <fullName evidence="8">Putative integral membrane protein</fullName>
    </submittedName>
</protein>
<keyword evidence="5 6" id="KW-0472">Membrane</keyword>
<dbReference type="eggNOG" id="COG5615">
    <property type="taxonomic scope" value="Bacteria"/>
</dbReference>
<evidence type="ECO:0000256" key="1">
    <source>
        <dbReference type="ARBA" id="ARBA00004651"/>
    </source>
</evidence>
<dbReference type="PANTHER" id="PTHR34820:SF4">
    <property type="entry name" value="INNER MEMBRANE PROTEIN YEBZ"/>
    <property type="match status" value="1"/>
</dbReference>
<dbReference type="GO" id="GO:0005886">
    <property type="term" value="C:plasma membrane"/>
    <property type="evidence" value="ECO:0007669"/>
    <property type="project" value="UniProtKB-SubCell"/>
</dbReference>
<organism evidence="8 9">
    <name type="scientific">Thermomicrobium roseum (strain ATCC 27502 / DSM 5159 / P-2)</name>
    <dbReference type="NCBI Taxonomy" id="309801"/>
    <lineage>
        <taxon>Bacteria</taxon>
        <taxon>Pseudomonadati</taxon>
        <taxon>Thermomicrobiota</taxon>
        <taxon>Thermomicrobia</taxon>
        <taxon>Thermomicrobiales</taxon>
        <taxon>Thermomicrobiaceae</taxon>
        <taxon>Thermomicrobium</taxon>
    </lineage>
</organism>
<evidence type="ECO:0000313" key="8">
    <source>
        <dbReference type="EMBL" id="ACM05767.1"/>
    </source>
</evidence>
<dbReference type="RefSeq" id="WP_012641885.1">
    <property type="nucleotide sequence ID" value="NC_011959.1"/>
</dbReference>
<keyword evidence="3 6" id="KW-0812">Transmembrane</keyword>
<feature type="transmembrane region" description="Helical" evidence="6">
    <location>
        <begin position="55"/>
        <end position="74"/>
    </location>
</feature>
<feature type="transmembrane region" description="Helical" evidence="6">
    <location>
        <begin position="94"/>
        <end position="117"/>
    </location>
</feature>
<dbReference type="EMBL" id="CP001275">
    <property type="protein sequence ID" value="ACM05767.1"/>
    <property type="molecule type" value="Genomic_DNA"/>
</dbReference>
<sequence length="165" mass="18512">MSEWVWALVRWVHLVAMAIWLGGQLFLFLVVRPVLRSQLDRPTQTQLTAAFGRRYSPLAWISLIVAILTGFAIGEHRGVAWSALVSFPSAYGTLLIMKMTLVALILVLTLLHGRFIGPQLTELARSLDPRDRQRYRQLLDLSVLISTANLLLTLLIVLLSARLVA</sequence>
<dbReference type="Pfam" id="PF05425">
    <property type="entry name" value="CopD"/>
    <property type="match status" value="1"/>
</dbReference>
<dbReference type="STRING" id="309801.trd_0479"/>
<evidence type="ECO:0000256" key="6">
    <source>
        <dbReference type="SAM" id="Phobius"/>
    </source>
</evidence>
<dbReference type="InterPro" id="IPR032694">
    <property type="entry name" value="CopC/D"/>
</dbReference>
<dbReference type="PANTHER" id="PTHR34820">
    <property type="entry name" value="INNER MEMBRANE PROTEIN YEBZ"/>
    <property type="match status" value="1"/>
</dbReference>
<dbReference type="InterPro" id="IPR008457">
    <property type="entry name" value="Cu-R_CopD_dom"/>
</dbReference>
<evidence type="ECO:0000256" key="5">
    <source>
        <dbReference type="ARBA" id="ARBA00023136"/>
    </source>
</evidence>
<dbReference type="HOGENOM" id="CLU_136219_0_0_0"/>
<dbReference type="AlphaFoldDB" id="B9KYD5"/>
<keyword evidence="9" id="KW-1185">Reference proteome</keyword>
<dbReference type="GO" id="GO:0006825">
    <property type="term" value="P:copper ion transport"/>
    <property type="evidence" value="ECO:0007669"/>
    <property type="project" value="InterPro"/>
</dbReference>
<feature type="transmembrane region" description="Helical" evidence="6">
    <location>
        <begin position="138"/>
        <end position="161"/>
    </location>
</feature>
<keyword evidence="4 6" id="KW-1133">Transmembrane helix</keyword>
<evidence type="ECO:0000256" key="2">
    <source>
        <dbReference type="ARBA" id="ARBA00022475"/>
    </source>
</evidence>